<organism evidence="1 2">
    <name type="scientific">Actinophytocola xinjiangensis</name>
    <dbReference type="NCBI Taxonomy" id="485602"/>
    <lineage>
        <taxon>Bacteria</taxon>
        <taxon>Bacillati</taxon>
        <taxon>Actinomycetota</taxon>
        <taxon>Actinomycetes</taxon>
        <taxon>Pseudonocardiales</taxon>
        <taxon>Pseudonocardiaceae</taxon>
    </lineage>
</organism>
<dbReference type="AlphaFoldDB" id="A0A7Z0WP47"/>
<keyword evidence="2" id="KW-1185">Reference proteome</keyword>
<dbReference type="Proteomes" id="UP000185696">
    <property type="component" value="Unassembled WGS sequence"/>
</dbReference>
<reference evidence="1 2" key="1">
    <citation type="submission" date="2016-12" db="EMBL/GenBank/DDBJ databases">
        <title>The draft genome sequence of Actinophytocola xinjiangensis.</title>
        <authorList>
            <person name="Wang W."/>
            <person name="Yuan L."/>
        </authorList>
    </citation>
    <scope>NUCLEOTIDE SEQUENCE [LARGE SCALE GENOMIC DNA]</scope>
    <source>
        <strain evidence="1 2">CGMCC 4.4663</strain>
    </source>
</reference>
<evidence type="ECO:0000313" key="2">
    <source>
        <dbReference type="Proteomes" id="UP000185696"/>
    </source>
</evidence>
<dbReference type="EMBL" id="MSIF01000004">
    <property type="protein sequence ID" value="OLF11644.1"/>
    <property type="molecule type" value="Genomic_DNA"/>
</dbReference>
<proteinExistence type="predicted"/>
<gene>
    <name evidence="1" type="ORF">BLA60_11970</name>
</gene>
<comment type="caution">
    <text evidence="1">The sequence shown here is derived from an EMBL/GenBank/DDBJ whole genome shotgun (WGS) entry which is preliminary data.</text>
</comment>
<name>A0A7Z0WP47_9PSEU</name>
<sequence length="106" mass="11923">MTIHPAGVTKYTITADRTSIRRLHDAINTRNVCAIPVQHPVHGPRLLCLRPVERSWTERPADEPPTSGPVMLYLTLPDSEITIIFRGKRRRNLTTALSEILLTDTA</sequence>
<protein>
    <submittedName>
        <fullName evidence="1">Uncharacterized protein</fullName>
    </submittedName>
</protein>
<accession>A0A7Z0WP47</accession>
<evidence type="ECO:0000313" key="1">
    <source>
        <dbReference type="EMBL" id="OLF11644.1"/>
    </source>
</evidence>